<feature type="transmembrane region" description="Helical" evidence="1">
    <location>
        <begin position="182"/>
        <end position="205"/>
    </location>
</feature>
<name>A0A6J6FJX2_9ZZZZ</name>
<sequence>MSIRHYAPRRNRRRGISRRLNILLIAVLSIAIALQIIYPLVNGEVLRLITIAVVYWGAGAMLLHALLAFGARYALTYLVFTFFFALIVEHIGVVTTWPFGEYTYSPDLGLRIYEVPLVVPFAWIMMAHPVLVLSRRIAGNWVFFYGGVVLAAWDLFLDPLMVEAGRWTWVVNGSHVPFQPEIPLSNTFGWLLTGMALMAVLHVILPRERRKIGASFVAVDIYLIWILFSGVIGNLFFFHRPGIALFAGAIFGAVLTPYFFTRWLGRP</sequence>
<dbReference type="PANTHER" id="PTHR39419">
    <property type="entry name" value="SLL0814 PROTEIN"/>
    <property type="match status" value="1"/>
</dbReference>
<reference evidence="2" key="1">
    <citation type="submission" date="2020-05" db="EMBL/GenBank/DDBJ databases">
        <authorList>
            <person name="Chiriac C."/>
            <person name="Salcher M."/>
            <person name="Ghai R."/>
            <person name="Kavagutti S V."/>
        </authorList>
    </citation>
    <scope>NUCLEOTIDE SEQUENCE</scope>
</reference>
<feature type="transmembrane region" description="Helical" evidence="1">
    <location>
        <begin position="141"/>
        <end position="162"/>
    </location>
</feature>
<feature type="transmembrane region" description="Helical" evidence="1">
    <location>
        <begin position="117"/>
        <end position="134"/>
    </location>
</feature>
<feature type="transmembrane region" description="Helical" evidence="1">
    <location>
        <begin position="243"/>
        <end position="261"/>
    </location>
</feature>
<organism evidence="2">
    <name type="scientific">freshwater metagenome</name>
    <dbReference type="NCBI Taxonomy" id="449393"/>
    <lineage>
        <taxon>unclassified sequences</taxon>
        <taxon>metagenomes</taxon>
        <taxon>ecological metagenomes</taxon>
    </lineage>
</organism>
<evidence type="ECO:0000313" key="2">
    <source>
        <dbReference type="EMBL" id="CAB4587485.1"/>
    </source>
</evidence>
<proteinExistence type="predicted"/>
<feature type="transmembrane region" description="Helical" evidence="1">
    <location>
        <begin position="46"/>
        <end position="67"/>
    </location>
</feature>
<dbReference type="Pfam" id="PF04240">
    <property type="entry name" value="Caroten_synth"/>
    <property type="match status" value="1"/>
</dbReference>
<dbReference type="AlphaFoldDB" id="A0A6J6FJX2"/>
<accession>A0A6J6FJX2</accession>
<feature type="transmembrane region" description="Helical" evidence="1">
    <location>
        <begin position="20"/>
        <end position="40"/>
    </location>
</feature>
<keyword evidence="1" id="KW-1133">Transmembrane helix</keyword>
<dbReference type="EMBL" id="CAEZUG010000013">
    <property type="protein sequence ID" value="CAB4587485.1"/>
    <property type="molecule type" value="Genomic_DNA"/>
</dbReference>
<feature type="transmembrane region" description="Helical" evidence="1">
    <location>
        <begin position="217"/>
        <end position="237"/>
    </location>
</feature>
<keyword evidence="1" id="KW-0472">Membrane</keyword>
<gene>
    <name evidence="2" type="ORF">UFOPK1795_00364</name>
</gene>
<protein>
    <submittedName>
        <fullName evidence="2">Unannotated protein</fullName>
    </submittedName>
</protein>
<evidence type="ECO:0000256" key="1">
    <source>
        <dbReference type="SAM" id="Phobius"/>
    </source>
</evidence>
<dbReference type="PANTHER" id="PTHR39419:SF1">
    <property type="entry name" value="SLL0814 PROTEIN"/>
    <property type="match status" value="1"/>
</dbReference>
<dbReference type="InterPro" id="IPR007354">
    <property type="entry name" value="CruF-like"/>
</dbReference>
<keyword evidence="1" id="KW-0812">Transmembrane</keyword>
<feature type="transmembrane region" description="Helical" evidence="1">
    <location>
        <begin position="74"/>
        <end position="97"/>
    </location>
</feature>